<dbReference type="Proteomes" id="UP000574067">
    <property type="component" value="Unassembled WGS sequence"/>
</dbReference>
<gene>
    <name evidence="1" type="ORF">HHL10_03495</name>
</gene>
<dbReference type="RefSeq" id="WP_169158967.1">
    <property type="nucleotide sequence ID" value="NZ_JABBFW010000002.1"/>
</dbReference>
<accession>A0A848F5V5</accession>
<comment type="caution">
    <text evidence="1">The sequence shown here is derived from an EMBL/GenBank/DDBJ whole genome shotgun (WGS) entry which is preliminary data.</text>
</comment>
<dbReference type="EMBL" id="JABBFW010000002">
    <property type="protein sequence ID" value="NML14046.1"/>
    <property type="molecule type" value="Genomic_DNA"/>
</dbReference>
<evidence type="ECO:0000313" key="2">
    <source>
        <dbReference type="Proteomes" id="UP000574067"/>
    </source>
</evidence>
<reference evidence="1 2" key="1">
    <citation type="submission" date="2020-04" db="EMBL/GenBank/DDBJ databases">
        <title>Azohydromonas sp. isolated from soil.</title>
        <authorList>
            <person name="Dahal R.H."/>
        </authorList>
    </citation>
    <scope>NUCLEOTIDE SEQUENCE [LARGE SCALE GENOMIC DNA]</scope>
    <source>
        <strain evidence="1 2">G-1-1-14</strain>
    </source>
</reference>
<protein>
    <submittedName>
        <fullName evidence="1">Uncharacterized protein</fullName>
    </submittedName>
</protein>
<proteinExistence type="predicted"/>
<dbReference type="AlphaFoldDB" id="A0A848F5V5"/>
<sequence>MGGTRHFIGAPLAALDGRPARAAAIAAQPALVTKATGLDGMGPLQLRPSPTPSLPMRTQHFQKACLVLAVGLAACGPAKTPSRASAQATASTASAPGASAASATAPPAALPAEITAFRARRDACDHFRGEEAYDAQRAAFLQAQLKKHCTGTDRELADLRRRYASDANALAALKDYEDQVE</sequence>
<name>A0A848F5V5_9BURK</name>
<evidence type="ECO:0000313" key="1">
    <source>
        <dbReference type="EMBL" id="NML14046.1"/>
    </source>
</evidence>
<keyword evidence="2" id="KW-1185">Reference proteome</keyword>
<organism evidence="1 2">
    <name type="scientific">Azohydromonas caseinilytica</name>
    <dbReference type="NCBI Taxonomy" id="2728836"/>
    <lineage>
        <taxon>Bacteria</taxon>
        <taxon>Pseudomonadati</taxon>
        <taxon>Pseudomonadota</taxon>
        <taxon>Betaproteobacteria</taxon>
        <taxon>Burkholderiales</taxon>
        <taxon>Sphaerotilaceae</taxon>
        <taxon>Azohydromonas</taxon>
    </lineage>
</organism>